<comment type="caution">
    <text evidence="3">The sequence shown here is derived from an EMBL/GenBank/DDBJ whole genome shotgun (WGS) entry which is preliminary data.</text>
</comment>
<gene>
    <name evidence="3" type="ORF">QBC36DRAFT_225956</name>
</gene>
<accession>A0AAN6VWK0</accession>
<reference evidence="3" key="1">
    <citation type="journal article" date="2023" name="Mol. Phylogenet. Evol.">
        <title>Genome-scale phylogeny and comparative genomics of the fungal order Sordariales.</title>
        <authorList>
            <person name="Hensen N."/>
            <person name="Bonometti L."/>
            <person name="Westerberg I."/>
            <person name="Brannstrom I.O."/>
            <person name="Guillou S."/>
            <person name="Cros-Aarteil S."/>
            <person name="Calhoun S."/>
            <person name="Haridas S."/>
            <person name="Kuo A."/>
            <person name="Mondo S."/>
            <person name="Pangilinan J."/>
            <person name="Riley R."/>
            <person name="LaButti K."/>
            <person name="Andreopoulos B."/>
            <person name="Lipzen A."/>
            <person name="Chen C."/>
            <person name="Yan M."/>
            <person name="Daum C."/>
            <person name="Ng V."/>
            <person name="Clum A."/>
            <person name="Steindorff A."/>
            <person name="Ohm R.A."/>
            <person name="Martin F."/>
            <person name="Silar P."/>
            <person name="Natvig D.O."/>
            <person name="Lalanne C."/>
            <person name="Gautier V."/>
            <person name="Ament-Velasquez S.L."/>
            <person name="Kruys A."/>
            <person name="Hutchinson M.I."/>
            <person name="Powell A.J."/>
            <person name="Barry K."/>
            <person name="Miller A.N."/>
            <person name="Grigoriev I.V."/>
            <person name="Debuchy R."/>
            <person name="Gladieux P."/>
            <person name="Hiltunen Thoren M."/>
            <person name="Johannesson H."/>
        </authorList>
    </citation>
    <scope>NUCLEOTIDE SEQUENCE</scope>
    <source>
        <strain evidence="3">CBS 892.96</strain>
    </source>
</reference>
<keyword evidence="2" id="KW-0732">Signal</keyword>
<name>A0AAN6VWK0_9PEZI</name>
<keyword evidence="4" id="KW-1185">Reference proteome</keyword>
<sequence length="108" mass="11081">MKYNTSLVGLLGLFVSLTTAQDFVSKIDVSAIPTATPTNTGFQAGVSGGVSFDINGKNKTFGFNEIFGDDSDSDDEDDKPKSGAGEMVVRNSGLLVAGVVVGAGAFIL</sequence>
<evidence type="ECO:0000256" key="1">
    <source>
        <dbReference type="SAM" id="MobiDB-lite"/>
    </source>
</evidence>
<protein>
    <submittedName>
        <fullName evidence="3">Uncharacterized protein</fullName>
    </submittedName>
</protein>
<feature type="signal peptide" evidence="2">
    <location>
        <begin position="1"/>
        <end position="20"/>
    </location>
</feature>
<dbReference type="Proteomes" id="UP001302321">
    <property type="component" value="Unassembled WGS sequence"/>
</dbReference>
<evidence type="ECO:0000313" key="3">
    <source>
        <dbReference type="EMBL" id="KAK4170741.1"/>
    </source>
</evidence>
<feature type="chain" id="PRO_5043042107" evidence="2">
    <location>
        <begin position="21"/>
        <end position="108"/>
    </location>
</feature>
<feature type="compositionally biased region" description="Acidic residues" evidence="1">
    <location>
        <begin position="67"/>
        <end position="77"/>
    </location>
</feature>
<organism evidence="3 4">
    <name type="scientific">Triangularia setosa</name>
    <dbReference type="NCBI Taxonomy" id="2587417"/>
    <lineage>
        <taxon>Eukaryota</taxon>
        <taxon>Fungi</taxon>
        <taxon>Dikarya</taxon>
        <taxon>Ascomycota</taxon>
        <taxon>Pezizomycotina</taxon>
        <taxon>Sordariomycetes</taxon>
        <taxon>Sordariomycetidae</taxon>
        <taxon>Sordariales</taxon>
        <taxon>Podosporaceae</taxon>
        <taxon>Triangularia</taxon>
    </lineage>
</organism>
<dbReference type="EMBL" id="MU866798">
    <property type="protein sequence ID" value="KAK4170741.1"/>
    <property type="molecule type" value="Genomic_DNA"/>
</dbReference>
<evidence type="ECO:0000313" key="4">
    <source>
        <dbReference type="Proteomes" id="UP001302321"/>
    </source>
</evidence>
<proteinExistence type="predicted"/>
<reference evidence="3" key="2">
    <citation type="submission" date="2023-05" db="EMBL/GenBank/DDBJ databases">
        <authorList>
            <consortium name="Lawrence Berkeley National Laboratory"/>
            <person name="Steindorff A."/>
            <person name="Hensen N."/>
            <person name="Bonometti L."/>
            <person name="Westerberg I."/>
            <person name="Brannstrom I.O."/>
            <person name="Guillou S."/>
            <person name="Cros-Aarteil S."/>
            <person name="Calhoun S."/>
            <person name="Haridas S."/>
            <person name="Kuo A."/>
            <person name="Mondo S."/>
            <person name="Pangilinan J."/>
            <person name="Riley R."/>
            <person name="Labutti K."/>
            <person name="Andreopoulos B."/>
            <person name="Lipzen A."/>
            <person name="Chen C."/>
            <person name="Yanf M."/>
            <person name="Daum C."/>
            <person name="Ng V."/>
            <person name="Clum A."/>
            <person name="Ohm R."/>
            <person name="Martin F."/>
            <person name="Silar P."/>
            <person name="Natvig D."/>
            <person name="Lalanne C."/>
            <person name="Gautier V."/>
            <person name="Ament-Velasquez S.L."/>
            <person name="Kruys A."/>
            <person name="Hutchinson M.I."/>
            <person name="Powell A.J."/>
            <person name="Barry K."/>
            <person name="Miller A.N."/>
            <person name="Grigoriev I.V."/>
            <person name="Debuchy R."/>
            <person name="Gladieux P."/>
            <person name="Thoren M.H."/>
            <person name="Johannesson H."/>
        </authorList>
    </citation>
    <scope>NUCLEOTIDE SEQUENCE</scope>
    <source>
        <strain evidence="3">CBS 892.96</strain>
    </source>
</reference>
<evidence type="ECO:0000256" key="2">
    <source>
        <dbReference type="SAM" id="SignalP"/>
    </source>
</evidence>
<feature type="region of interest" description="Disordered" evidence="1">
    <location>
        <begin position="65"/>
        <end position="85"/>
    </location>
</feature>
<dbReference type="AlphaFoldDB" id="A0AAN6VWK0"/>